<feature type="transmembrane region" description="Helical" evidence="11">
    <location>
        <begin position="473"/>
        <end position="491"/>
    </location>
</feature>
<dbReference type="AlphaFoldDB" id="A0A0H5BWK7"/>
<dbReference type="GO" id="GO:0005315">
    <property type="term" value="F:phosphate transmembrane transporter activity"/>
    <property type="evidence" value="ECO:0007669"/>
    <property type="project" value="InterPro"/>
</dbReference>
<protein>
    <recommendedName>
        <fullName evidence="11">Phosphate transporter</fullName>
    </recommendedName>
</protein>
<dbReference type="Pfam" id="PF01384">
    <property type="entry name" value="PHO4"/>
    <property type="match status" value="1"/>
</dbReference>
<feature type="transmembrane region" description="Helical" evidence="11">
    <location>
        <begin position="210"/>
        <end position="229"/>
    </location>
</feature>
<evidence type="ECO:0000256" key="3">
    <source>
        <dbReference type="ARBA" id="ARBA00022448"/>
    </source>
</evidence>
<evidence type="ECO:0000256" key="6">
    <source>
        <dbReference type="ARBA" id="ARBA00022692"/>
    </source>
</evidence>
<keyword evidence="8 11" id="KW-1133">Transmembrane helix</keyword>
<evidence type="ECO:0000313" key="13">
    <source>
        <dbReference type="Proteomes" id="UP000242753"/>
    </source>
</evidence>
<evidence type="ECO:0000256" key="2">
    <source>
        <dbReference type="ARBA" id="ARBA00005342"/>
    </source>
</evidence>
<dbReference type="RefSeq" id="WP_281263933.1">
    <property type="nucleotide sequence ID" value="NZ_LN774881.1"/>
</dbReference>
<dbReference type="GO" id="GO:0015293">
    <property type="term" value="F:symporter activity"/>
    <property type="evidence" value="ECO:0007669"/>
    <property type="project" value="UniProtKB-KW"/>
</dbReference>
<dbReference type="InterPro" id="IPR001204">
    <property type="entry name" value="Phos_transporter"/>
</dbReference>
<evidence type="ECO:0000256" key="4">
    <source>
        <dbReference type="ARBA" id="ARBA00022475"/>
    </source>
</evidence>
<dbReference type="GO" id="GO:0035435">
    <property type="term" value="P:phosphate ion transmembrane transport"/>
    <property type="evidence" value="ECO:0007669"/>
    <property type="project" value="TreeGrafter"/>
</dbReference>
<comment type="subcellular location">
    <subcellularLocation>
        <location evidence="1">Cell membrane</location>
        <topology evidence="1">Multi-pass membrane protein</topology>
    </subcellularLocation>
    <subcellularLocation>
        <location evidence="11">Membrane</location>
        <topology evidence="11">Multi-pass membrane protein</topology>
    </subcellularLocation>
</comment>
<reference evidence="13" key="1">
    <citation type="submission" date="2015-01" db="EMBL/GenBank/DDBJ databases">
        <authorList>
            <person name="Manzano-Marin A."/>
            <person name="Manzano-Marin A."/>
        </authorList>
    </citation>
    <scope>NUCLEOTIDE SEQUENCE [LARGE SCALE GENOMIC DNA]</scope>
    <source>
        <strain evidence="13">obscurior</strain>
    </source>
</reference>
<feature type="transmembrane region" description="Helical" evidence="11">
    <location>
        <begin position="432"/>
        <end position="452"/>
    </location>
</feature>
<keyword evidence="4" id="KW-1003">Cell membrane</keyword>
<evidence type="ECO:0000256" key="5">
    <source>
        <dbReference type="ARBA" id="ARBA00022592"/>
    </source>
</evidence>
<gene>
    <name evidence="12" type="primary">pitB</name>
    <name evidence="12" type="ORF">WEOB_069</name>
</gene>
<keyword evidence="5 11" id="KW-0592">Phosphate transport</keyword>
<keyword evidence="3 11" id="KW-0813">Transport</keyword>
<comment type="similarity">
    <text evidence="2">Belongs to the inorganic phosphate transporter (PiT) (TC 2.A.20) family. Pit subfamily.</text>
</comment>
<evidence type="ECO:0000256" key="10">
    <source>
        <dbReference type="ARBA" id="ARBA00047348"/>
    </source>
</evidence>
<dbReference type="STRING" id="1594731.WEOB_069"/>
<sequence length="553" mass="62373">MLQLFTSLDLYIDITLVIALIFVFIYEIINGFHDAANAVTTVIYTKALKPNLAVLISGVCNFFGVLFGGLSVAYSIVHLLPIDFLLMKINSFRGLAMIFSMLLSAILWNLGTWYFGLPASSSHTLIGSIIGVTFIHAWLTKNSILQELHLSHLIEIFLSLIFSPLIGFIFSAAVLLFLRCCFNINNSKFHYIHLTPEERCQRDGISKPPIFIRIGLIISSAGVSFSHGSNDGQKGIGLIMLVLMGIAPVEFVVNLSASTQDICRTNDAVVNFYKYCIQNYDIFNFHVTDFKKELISLKKKDCSFYTISLVPVSLFYFDFFINDEKNILFTNCIEQKFVFEDMFKKNYLLIEKQSLYYNISRIMFIINHTLCLLKNLDNYNQLDFNQRIYIRYLLISISDIISKVEKIPNLSVLDKIFLSNLKKDLLNTIEYAPIWIVISVALSLSLGTIIGWKRVAITIGERIGKKSMTYAQGLLSQVISAISIGIASYIGKPVSTTHVLSSSIVGTMLVQGNGIRAKTIKNILMAWILTLPVTMFLSGSLYLFFLFVIIFLI</sequence>
<comment type="catalytic activity">
    <reaction evidence="10">
        <text>phosphate(in) + H(+)(in) = phosphate(out) + H(+)(out)</text>
        <dbReference type="Rhea" id="RHEA:29939"/>
        <dbReference type="ChEBI" id="CHEBI:15378"/>
        <dbReference type="ChEBI" id="CHEBI:43474"/>
    </reaction>
</comment>
<keyword evidence="13" id="KW-1185">Reference proteome</keyword>
<feature type="transmembrane region" description="Helical" evidence="11">
    <location>
        <begin position="235"/>
        <end position="255"/>
    </location>
</feature>
<keyword evidence="6 11" id="KW-0812">Transmembrane</keyword>
<name>A0A0H5BWK7_9ENTR</name>
<evidence type="ECO:0000313" key="12">
    <source>
        <dbReference type="EMBL" id="CEN32028.1"/>
    </source>
</evidence>
<accession>A0A0H5BWK7</accession>
<feature type="transmembrane region" description="Helical" evidence="11">
    <location>
        <begin position="92"/>
        <end position="115"/>
    </location>
</feature>
<evidence type="ECO:0000256" key="1">
    <source>
        <dbReference type="ARBA" id="ARBA00004651"/>
    </source>
</evidence>
<evidence type="ECO:0000256" key="8">
    <source>
        <dbReference type="ARBA" id="ARBA00022989"/>
    </source>
</evidence>
<evidence type="ECO:0000256" key="9">
    <source>
        <dbReference type="ARBA" id="ARBA00023136"/>
    </source>
</evidence>
<feature type="transmembrane region" description="Helical" evidence="11">
    <location>
        <begin position="302"/>
        <end position="321"/>
    </location>
</feature>
<dbReference type="EMBL" id="LN774881">
    <property type="protein sequence ID" value="CEN32028.1"/>
    <property type="molecule type" value="Genomic_DNA"/>
</dbReference>
<dbReference type="Proteomes" id="UP000242753">
    <property type="component" value="Chromosome I"/>
</dbReference>
<evidence type="ECO:0000256" key="7">
    <source>
        <dbReference type="ARBA" id="ARBA00022847"/>
    </source>
</evidence>
<feature type="transmembrane region" description="Helical" evidence="11">
    <location>
        <begin position="12"/>
        <end position="32"/>
    </location>
</feature>
<dbReference type="PATRIC" id="fig|1594731.3.peg.62"/>
<keyword evidence="9 11" id="KW-0472">Membrane</keyword>
<dbReference type="KEGG" id="wca:WEOB_069"/>
<feature type="transmembrane region" description="Helical" evidence="11">
    <location>
        <begin position="527"/>
        <end position="552"/>
    </location>
</feature>
<dbReference type="PANTHER" id="PTHR11101:SF65">
    <property type="entry name" value="LOW-AFFINITY INORGANIC PHOSPHATE TRANSPORTER PITA-RELATED"/>
    <property type="match status" value="1"/>
</dbReference>
<dbReference type="PANTHER" id="PTHR11101">
    <property type="entry name" value="PHOSPHATE TRANSPORTER"/>
    <property type="match status" value="1"/>
</dbReference>
<organism evidence="12 13">
    <name type="scientific">Candidatus Westeberhardia cardiocondylae</name>
    <dbReference type="NCBI Taxonomy" id="1594731"/>
    <lineage>
        <taxon>Bacteria</taxon>
        <taxon>Pseudomonadati</taxon>
        <taxon>Pseudomonadota</taxon>
        <taxon>Gammaproteobacteria</taxon>
        <taxon>Enterobacterales</taxon>
        <taxon>Enterobacteriaceae</taxon>
        <taxon>ant endosymbionts</taxon>
        <taxon>Candidatus Westeberhardia</taxon>
    </lineage>
</organism>
<feature type="transmembrane region" description="Helical" evidence="11">
    <location>
        <begin position="156"/>
        <end position="178"/>
    </location>
</feature>
<feature type="transmembrane region" description="Helical" evidence="11">
    <location>
        <begin position="52"/>
        <end position="80"/>
    </location>
</feature>
<keyword evidence="7" id="KW-0769">Symport</keyword>
<evidence type="ECO:0000256" key="11">
    <source>
        <dbReference type="RuleBase" id="RU363058"/>
    </source>
</evidence>
<dbReference type="GO" id="GO:0005886">
    <property type="term" value="C:plasma membrane"/>
    <property type="evidence" value="ECO:0007669"/>
    <property type="project" value="UniProtKB-SubCell"/>
</dbReference>
<proteinExistence type="inferred from homology"/>